<feature type="binding site" evidence="1">
    <location>
        <position position="118"/>
    </location>
    <ligand>
        <name>S-adenosyl-L-methionine</name>
        <dbReference type="ChEBI" id="CHEBI:59789"/>
    </ligand>
</feature>
<dbReference type="InterPro" id="IPR029063">
    <property type="entry name" value="SAM-dependent_MTases_sf"/>
</dbReference>
<dbReference type="KEGG" id="mai:MICA_853"/>
<comment type="subunit">
    <text evidence="1">Monomer.</text>
</comment>
<organism evidence="2 3">
    <name type="scientific">Micavibrio aeruginosavorus (strain ARL-13)</name>
    <dbReference type="NCBI Taxonomy" id="856793"/>
    <lineage>
        <taxon>Bacteria</taxon>
        <taxon>Pseudomonadati</taxon>
        <taxon>Bdellovibrionota</taxon>
        <taxon>Bdellovibrionia</taxon>
        <taxon>Bdellovibrionales</taxon>
        <taxon>Pseudobdellovibrionaceae</taxon>
        <taxon>Micavibrio</taxon>
    </lineage>
</organism>
<protein>
    <recommendedName>
        <fullName evidence="1">Ribosomal RNA large subunit methyltransferase J</fullName>
        <ecNumber evidence="1">2.1.1.266</ecNumber>
    </recommendedName>
    <alternativeName>
        <fullName evidence="1">23S rRNA (adenine(2030)-N6)-methyltransferase</fullName>
    </alternativeName>
    <alternativeName>
        <fullName evidence="1">23S rRNA m6A2030 methyltransferase</fullName>
    </alternativeName>
</protein>
<evidence type="ECO:0000313" key="2">
    <source>
        <dbReference type="EMBL" id="AEP09186.1"/>
    </source>
</evidence>
<dbReference type="HOGENOM" id="CLU_061769_0_0_5"/>
<feature type="binding site" evidence="1">
    <location>
        <position position="164"/>
    </location>
    <ligand>
        <name>S-adenosyl-L-methionine</name>
        <dbReference type="ChEBI" id="CHEBI:59789"/>
    </ligand>
</feature>
<name>G2KRD9_MICAA</name>
<feature type="binding site" evidence="1">
    <location>
        <position position="41"/>
    </location>
    <ligand>
        <name>S-adenosyl-L-methionine</name>
        <dbReference type="ChEBI" id="CHEBI:59789"/>
    </ligand>
</feature>
<dbReference type="STRING" id="856793.MICA_853"/>
<sequence>MNYRHIYHAGNFADVIKHIVLMRVLDYLKQKDKAFFVLDTHAGIGIYDLDADQARRTAEADDGIARVMAHADTAPEAVRAYVDLVRGFNRGDEWRTYPGSPAITHSLIRDQDRMVVNELHPDDVVTLEHHMGRDDRVRVEHMDAYQVIKALLPPPERRGMVLVDPPFEVTDEFARMTKALIDAHKRWATGVYAFWYPIKDPRVIARWHNDLADTGIPKIMAVDFMIRPASDVTRLNGSGLVLVNAPWTLESELNTILPWLVSTLTKGAGSFTITHLTGE</sequence>
<dbReference type="SUPFAM" id="SSF53335">
    <property type="entry name" value="S-adenosyl-L-methionine-dependent methyltransferases"/>
    <property type="match status" value="1"/>
</dbReference>
<feature type="active site" description="Proton acceptor" evidence="1">
    <location>
        <position position="164"/>
    </location>
</feature>
<dbReference type="OrthoDB" id="9791274at2"/>
<proteinExistence type="inferred from homology"/>
<dbReference type="RefSeq" id="WP_014102409.1">
    <property type="nucleotide sequence ID" value="NC_016026.1"/>
</dbReference>
<dbReference type="Proteomes" id="UP000009286">
    <property type="component" value="Chromosome"/>
</dbReference>
<comment type="similarity">
    <text evidence="1">Belongs to the RlmJ family.</text>
</comment>
<dbReference type="GO" id="GO:0070475">
    <property type="term" value="P:rRNA base methylation"/>
    <property type="evidence" value="ECO:0007669"/>
    <property type="project" value="UniProtKB-UniRule"/>
</dbReference>
<feature type="binding site" evidence="1">
    <location>
        <begin position="143"/>
        <end position="144"/>
    </location>
    <ligand>
        <name>S-adenosyl-L-methionine</name>
        <dbReference type="ChEBI" id="CHEBI:59789"/>
    </ligand>
</feature>
<evidence type="ECO:0000256" key="1">
    <source>
        <dbReference type="HAMAP-Rule" id="MF_00934"/>
    </source>
</evidence>
<keyword evidence="1" id="KW-0698">rRNA processing</keyword>
<keyword evidence="3" id="KW-1185">Reference proteome</keyword>
<keyword evidence="1" id="KW-0949">S-adenosyl-L-methionine</keyword>
<dbReference type="InterPro" id="IPR007473">
    <property type="entry name" value="RlmJ"/>
</dbReference>
<dbReference type="PANTHER" id="PTHR37426:SF1">
    <property type="entry name" value="RIBOSOMAL RNA LARGE SUBUNIT METHYLTRANSFERASE J"/>
    <property type="match status" value="1"/>
</dbReference>
<dbReference type="EMBL" id="CP002382">
    <property type="protein sequence ID" value="AEP09186.1"/>
    <property type="molecule type" value="Genomic_DNA"/>
</dbReference>
<feature type="binding site" evidence="1">
    <location>
        <position position="18"/>
    </location>
    <ligand>
        <name>S-adenosyl-L-methionine</name>
        <dbReference type="ChEBI" id="CHEBI:59789"/>
    </ligand>
</feature>
<keyword evidence="1" id="KW-0694">RNA-binding</keyword>
<comment type="function">
    <text evidence="1">Specifically methylates the adenine in position 2030 of 23S rRNA.</text>
</comment>
<reference evidence="2 3" key="1">
    <citation type="journal article" date="2011" name="BMC Genomics">
        <title>Genomic insights into an obligate epibiotic bacterial predator: Micavibrio aeruginosavorus ARL-13.</title>
        <authorList>
            <person name="Wang Z."/>
            <person name="Kadouri D."/>
            <person name="Wu M."/>
        </authorList>
    </citation>
    <scope>NUCLEOTIDE SEQUENCE [LARGE SCALE GENOMIC DNA]</scope>
    <source>
        <strain evidence="2 3">ARL-13</strain>
    </source>
</reference>
<dbReference type="GO" id="GO:0003723">
    <property type="term" value="F:RNA binding"/>
    <property type="evidence" value="ECO:0007669"/>
    <property type="project" value="UniProtKB-UniRule"/>
</dbReference>
<dbReference type="GO" id="GO:0036307">
    <property type="term" value="F:23S rRNA (adenine(2030)-N(6))-methyltransferase activity"/>
    <property type="evidence" value="ECO:0007669"/>
    <property type="project" value="UniProtKB-UniRule"/>
</dbReference>
<dbReference type="AlphaFoldDB" id="G2KRD9"/>
<dbReference type="Gene3D" id="3.40.50.150">
    <property type="entry name" value="Vaccinia Virus protein VP39"/>
    <property type="match status" value="1"/>
</dbReference>
<accession>G2KRD9</accession>
<feature type="binding site" evidence="1">
    <location>
        <position position="100"/>
    </location>
    <ligand>
        <name>S-adenosyl-L-methionine</name>
        <dbReference type="ChEBI" id="CHEBI:59789"/>
    </ligand>
</feature>
<keyword evidence="1" id="KW-0808">Transferase</keyword>
<comment type="catalytic activity">
    <reaction evidence="1">
        <text>adenosine(2030) in 23S rRNA + S-adenosyl-L-methionine = N(6)-methyladenosine(2030) in 23S rRNA + S-adenosyl-L-homocysteine + H(+)</text>
        <dbReference type="Rhea" id="RHEA:43736"/>
        <dbReference type="Rhea" id="RHEA-COMP:10668"/>
        <dbReference type="Rhea" id="RHEA-COMP:10669"/>
        <dbReference type="ChEBI" id="CHEBI:15378"/>
        <dbReference type="ChEBI" id="CHEBI:57856"/>
        <dbReference type="ChEBI" id="CHEBI:59789"/>
        <dbReference type="ChEBI" id="CHEBI:74411"/>
        <dbReference type="ChEBI" id="CHEBI:74449"/>
        <dbReference type="EC" id="2.1.1.266"/>
    </reaction>
</comment>
<dbReference type="HAMAP" id="MF_00934">
    <property type="entry name" value="23SrRNA_methyltr_J"/>
    <property type="match status" value="1"/>
</dbReference>
<dbReference type="Pfam" id="PF04378">
    <property type="entry name" value="RsmJ"/>
    <property type="match status" value="1"/>
</dbReference>
<dbReference type="PANTHER" id="PTHR37426">
    <property type="entry name" value="RIBOSOMAL RNA LARGE SUBUNIT METHYLTRANSFERASE J"/>
    <property type="match status" value="1"/>
</dbReference>
<dbReference type="GO" id="GO:0005829">
    <property type="term" value="C:cytosol"/>
    <property type="evidence" value="ECO:0007669"/>
    <property type="project" value="TreeGrafter"/>
</dbReference>
<gene>
    <name evidence="1" type="primary">rlmJ</name>
    <name evidence="2" type="ordered locus">MICA_853</name>
</gene>
<evidence type="ECO:0000313" key="3">
    <source>
        <dbReference type="Proteomes" id="UP000009286"/>
    </source>
</evidence>
<dbReference type="eggNOG" id="COG2961">
    <property type="taxonomic scope" value="Bacteria"/>
</dbReference>
<feature type="site" description="Interaction with substrate rRNA" evidence="1">
    <location>
        <position position="3"/>
    </location>
</feature>
<dbReference type="EC" id="2.1.1.266" evidence="1"/>
<keyword evidence="1" id="KW-0489">Methyltransferase</keyword>